<reference evidence="1" key="1">
    <citation type="submission" date="2023-07" db="EMBL/GenBank/DDBJ databases">
        <title>Functional and genomic diversity of the sorghum phyllosphere microbiome.</title>
        <authorList>
            <person name="Shade A."/>
        </authorList>
    </citation>
    <scope>NUCLEOTIDE SEQUENCE</scope>
    <source>
        <strain evidence="1">SORGH_AS_1067</strain>
    </source>
</reference>
<evidence type="ECO:0008006" key="3">
    <source>
        <dbReference type="Google" id="ProtNLM"/>
    </source>
</evidence>
<proteinExistence type="predicted"/>
<sequence>MDTDTDTDTDTATTGERADLLEALRKHRDLFLRALDGIADDQARLTPTVSSLNLGGLVKHVTATVGEWNRFVEHGPEEQAAIDWEHIDWSDPPAEVLAYHQQFVLLPDETLEGVLGEYAAAAAATEALVTSVDLDATQPLPEAPWFAPGERWSARRTFLHVLAETAQHAGHADIIRESIDGAKTMG</sequence>
<evidence type="ECO:0000313" key="2">
    <source>
        <dbReference type="Proteomes" id="UP001239215"/>
    </source>
</evidence>
<name>A0AAJ1X003_9ACTN</name>
<dbReference type="Pfam" id="PF04978">
    <property type="entry name" value="MST"/>
    <property type="match status" value="1"/>
</dbReference>
<dbReference type="RefSeq" id="WP_307199500.1">
    <property type="nucleotide sequence ID" value="NZ_JAUTAN010000001.1"/>
</dbReference>
<dbReference type="Gene3D" id="1.20.120.450">
    <property type="entry name" value="dinb family like domain"/>
    <property type="match status" value="1"/>
</dbReference>
<evidence type="ECO:0000313" key="1">
    <source>
        <dbReference type="EMBL" id="MDQ1104123.1"/>
    </source>
</evidence>
<dbReference type="AlphaFoldDB" id="A0AAJ1X003"/>
<comment type="caution">
    <text evidence="1">The sequence shown here is derived from an EMBL/GenBank/DDBJ whole genome shotgun (WGS) entry which is preliminary data.</text>
</comment>
<protein>
    <recommendedName>
        <fullName evidence="3">DinB family protein</fullName>
    </recommendedName>
</protein>
<dbReference type="SUPFAM" id="SSF109854">
    <property type="entry name" value="DinB/YfiT-like putative metalloenzymes"/>
    <property type="match status" value="1"/>
</dbReference>
<organism evidence="1 2">
    <name type="scientific">Nocardioides zeae</name>
    <dbReference type="NCBI Taxonomy" id="1457234"/>
    <lineage>
        <taxon>Bacteria</taxon>
        <taxon>Bacillati</taxon>
        <taxon>Actinomycetota</taxon>
        <taxon>Actinomycetes</taxon>
        <taxon>Propionibacteriales</taxon>
        <taxon>Nocardioidaceae</taxon>
        <taxon>Nocardioides</taxon>
    </lineage>
</organism>
<dbReference type="InterPro" id="IPR034660">
    <property type="entry name" value="DinB/YfiT-like"/>
</dbReference>
<accession>A0AAJ1X003</accession>
<dbReference type="InterPro" id="IPR007061">
    <property type="entry name" value="MST-like"/>
</dbReference>
<dbReference type="EMBL" id="JAUTAN010000001">
    <property type="protein sequence ID" value="MDQ1104123.1"/>
    <property type="molecule type" value="Genomic_DNA"/>
</dbReference>
<dbReference type="Proteomes" id="UP001239215">
    <property type="component" value="Unassembled WGS sequence"/>
</dbReference>
<gene>
    <name evidence="1" type="ORF">QE405_001407</name>
</gene>